<accession>A0A1R4GH16</accession>
<gene>
    <name evidence="1" type="ORF">FM101_10500</name>
</gene>
<proteinExistence type="predicted"/>
<dbReference type="RefSeq" id="WP_086999322.1">
    <property type="nucleotide sequence ID" value="NZ_FUHW01000037.1"/>
</dbReference>
<dbReference type="InterPro" id="IPR038056">
    <property type="entry name" value="YjbR-like_sf"/>
</dbReference>
<dbReference type="Gene3D" id="3.90.1150.30">
    <property type="match status" value="1"/>
</dbReference>
<name>A0A1R4GH16_9MICC</name>
<reference evidence="1 2" key="1">
    <citation type="submission" date="2017-02" db="EMBL/GenBank/DDBJ databases">
        <authorList>
            <person name="Peterson S.W."/>
        </authorList>
    </citation>
    <scope>NUCLEOTIDE SEQUENCE [LARGE SCALE GENOMIC DNA]</scope>
    <source>
        <strain evidence="1 2">B Ar 00.02</strain>
    </source>
</reference>
<dbReference type="PANTHER" id="PTHR35145">
    <property type="entry name" value="CYTOPLASMIC PROTEIN-RELATED"/>
    <property type="match status" value="1"/>
</dbReference>
<keyword evidence="2" id="KW-1185">Reference proteome</keyword>
<sequence length="129" mass="14144">MDDSAFRDYCLGLPGAFEDHPFGPGATVFKVAGSPEGRVKMFALLWDGSDPARANLKCEPILADQLRAAHPEITPGYHMSKKHWNTVACAGSLDDATVRDLIEDSYDLVVESLPKAERERLGWKGLTRG</sequence>
<dbReference type="AlphaFoldDB" id="A0A1R4GH16"/>
<organism evidence="1 2">
    <name type="scientific">Arthrobacter rhombi</name>
    <dbReference type="NCBI Taxonomy" id="71253"/>
    <lineage>
        <taxon>Bacteria</taxon>
        <taxon>Bacillati</taxon>
        <taxon>Actinomycetota</taxon>
        <taxon>Actinomycetes</taxon>
        <taxon>Micrococcales</taxon>
        <taxon>Micrococcaceae</taxon>
        <taxon>Arthrobacter</taxon>
    </lineage>
</organism>
<dbReference type="SUPFAM" id="SSF142906">
    <property type="entry name" value="YjbR-like"/>
    <property type="match status" value="1"/>
</dbReference>
<evidence type="ECO:0008006" key="3">
    <source>
        <dbReference type="Google" id="ProtNLM"/>
    </source>
</evidence>
<dbReference type="EMBL" id="FUHW01000037">
    <property type="protein sequence ID" value="SJM67469.1"/>
    <property type="molecule type" value="Genomic_DNA"/>
</dbReference>
<dbReference type="Proteomes" id="UP000195913">
    <property type="component" value="Unassembled WGS sequence"/>
</dbReference>
<evidence type="ECO:0000313" key="1">
    <source>
        <dbReference type="EMBL" id="SJM67469.1"/>
    </source>
</evidence>
<protein>
    <recommendedName>
        <fullName evidence="3">MmcQ-like protein</fullName>
    </recommendedName>
</protein>
<evidence type="ECO:0000313" key="2">
    <source>
        <dbReference type="Proteomes" id="UP000195913"/>
    </source>
</evidence>
<dbReference type="InterPro" id="IPR007351">
    <property type="entry name" value="YjbR"/>
</dbReference>
<dbReference type="InterPro" id="IPR058532">
    <property type="entry name" value="YjbR/MT2646/Rv2570-like"/>
</dbReference>
<dbReference type="PANTHER" id="PTHR35145:SF1">
    <property type="entry name" value="CYTOPLASMIC PROTEIN"/>
    <property type="match status" value="1"/>
</dbReference>
<dbReference type="Pfam" id="PF04237">
    <property type="entry name" value="YjbR"/>
    <property type="match status" value="1"/>
</dbReference>